<dbReference type="GO" id="GO:0005524">
    <property type="term" value="F:ATP binding"/>
    <property type="evidence" value="ECO:0007669"/>
    <property type="project" value="InterPro"/>
</dbReference>
<evidence type="ECO:0000313" key="4">
    <source>
        <dbReference type="EMBL" id="CAF1482295.1"/>
    </source>
</evidence>
<dbReference type="Proteomes" id="UP000663874">
    <property type="component" value="Unassembled WGS sequence"/>
</dbReference>
<dbReference type="GO" id="GO:0016887">
    <property type="term" value="F:ATP hydrolysis activity"/>
    <property type="evidence" value="ECO:0007669"/>
    <property type="project" value="InterPro"/>
</dbReference>
<dbReference type="Proteomes" id="UP000663882">
    <property type="component" value="Unassembled WGS sequence"/>
</dbReference>
<sequence>MLPIYLQGVFTVYYRDTHETENLELNVTLAKMTQCCNCKNTGHSTAGANTDPQLKNGQKVYVCISIESPDVKWRSPVPHTSSICCQTNRCNLLTTDYGIFEGLFPQVVCFYSKYGINTNVKNLIEQFPELQQNKEEINKELGRIFPLLQLIWSTSQGLYDNLLHHLPERSKDTFLSVMEKNGEPFIKRSKYEWGSMKRKFFDDIASCSEGELQYLLLLITIYGAKSHSIILIDEPDAHVFPNAQRLLIDLTYRKMKEFRDKNLFCQMIITTHSIDIMQAVKLEDIRQIFLDSDTSTPIEIRSLAGTRQLFDAMTSLGTSIFCKSELVRLGVHGKILYLESHDDYHFLHGLIHRAKPVLLNSLFTRVAKGGRTTTSQIKELIYLLRQVLPKEIRIHVFVLVDADLRWKSVLQKEERDYDELQKDEKLNVKIYYHRWAVREWENWLLYNEDLLYEMLFDDQLRSTQAIEELRTEISKHYQSQSVSSTSPTLQHNKSVSESKDQFCKWFVGKLEYHFKRLLTNMTLSQMDGTETDEQKDSKESAKHEGEKFLRDAGVTDEIITNFGVLATTIMTGIGFQLRQQTNPKKKRSKPDSAKSDNVEECRNRWLAERQLQQPIDCNELTIRKELTKWIDAKLFFHELTHGRITTDSCDKNMVLDEYWKRAFSLKISDENGLYSRYFDSLDPQDSCKWPEDFTKLLSKFQNFVTES</sequence>
<evidence type="ECO:0000313" key="5">
    <source>
        <dbReference type="EMBL" id="CAF3995476.1"/>
    </source>
</evidence>
<name>A0A819NBN9_9BILA</name>
<accession>A0A819NBN9</accession>
<dbReference type="PANTHER" id="PTHR43581">
    <property type="entry name" value="ATP/GTP PHOSPHATASE"/>
    <property type="match status" value="1"/>
</dbReference>
<evidence type="ECO:0000313" key="7">
    <source>
        <dbReference type="Proteomes" id="UP000663823"/>
    </source>
</evidence>
<organism evidence="5 7">
    <name type="scientific">Rotaria sordida</name>
    <dbReference type="NCBI Taxonomy" id="392033"/>
    <lineage>
        <taxon>Eukaryota</taxon>
        <taxon>Metazoa</taxon>
        <taxon>Spiralia</taxon>
        <taxon>Gnathifera</taxon>
        <taxon>Rotifera</taxon>
        <taxon>Eurotatoria</taxon>
        <taxon>Bdelloidea</taxon>
        <taxon>Philodinida</taxon>
        <taxon>Philodinidae</taxon>
        <taxon>Rotaria</taxon>
    </lineage>
</organism>
<dbReference type="EMBL" id="CAJNOO010005454">
    <property type="protein sequence ID" value="CAF1419051.1"/>
    <property type="molecule type" value="Genomic_DNA"/>
</dbReference>
<dbReference type="EMBL" id="CAJNOU010005569">
    <property type="protein sequence ID" value="CAF1482295.1"/>
    <property type="molecule type" value="Genomic_DNA"/>
</dbReference>
<dbReference type="AlphaFoldDB" id="A0A819NBN9"/>
<dbReference type="CDD" id="cd00267">
    <property type="entry name" value="ABC_ATPase"/>
    <property type="match status" value="1"/>
</dbReference>
<dbReference type="InterPro" id="IPR041685">
    <property type="entry name" value="AAA_GajA/Old/RecF-like"/>
</dbReference>
<evidence type="ECO:0000256" key="1">
    <source>
        <dbReference type="SAM" id="MobiDB-lite"/>
    </source>
</evidence>
<evidence type="ECO:0000313" key="3">
    <source>
        <dbReference type="EMBL" id="CAF1419051.1"/>
    </source>
</evidence>
<dbReference type="EMBL" id="CAJOAX010006931">
    <property type="protein sequence ID" value="CAF3995476.1"/>
    <property type="molecule type" value="Genomic_DNA"/>
</dbReference>
<dbReference type="PANTHER" id="PTHR43581:SF4">
    <property type="entry name" value="ATP_GTP PHOSPHATASE"/>
    <property type="match status" value="1"/>
</dbReference>
<dbReference type="EMBL" id="CAJOBE010008132">
    <property type="protein sequence ID" value="CAF4054493.1"/>
    <property type="molecule type" value="Genomic_DNA"/>
</dbReference>
<dbReference type="SUPFAM" id="SSF52540">
    <property type="entry name" value="P-loop containing nucleoside triphosphate hydrolases"/>
    <property type="match status" value="1"/>
</dbReference>
<dbReference type="Pfam" id="PF13175">
    <property type="entry name" value="AAA_15"/>
    <property type="match status" value="1"/>
</dbReference>
<dbReference type="Gene3D" id="3.40.50.300">
    <property type="entry name" value="P-loop containing nucleotide triphosphate hydrolases"/>
    <property type="match status" value="1"/>
</dbReference>
<gene>
    <name evidence="6" type="ORF">FNK824_LOCUS28892</name>
    <name evidence="5" type="ORF">OTI717_LOCUS28714</name>
    <name evidence="3" type="ORF">RFH988_LOCUS35514</name>
    <name evidence="4" type="ORF">SEV965_LOCUS35162</name>
</gene>
<evidence type="ECO:0000313" key="6">
    <source>
        <dbReference type="EMBL" id="CAF4054493.1"/>
    </source>
</evidence>
<evidence type="ECO:0000259" key="2">
    <source>
        <dbReference type="Pfam" id="PF13175"/>
    </source>
</evidence>
<dbReference type="OrthoDB" id="10429496at2759"/>
<feature type="region of interest" description="Disordered" evidence="1">
    <location>
        <begin position="525"/>
        <end position="545"/>
    </location>
</feature>
<protein>
    <recommendedName>
        <fullName evidence="2">Endonuclease GajA/Old nuclease/RecF-like AAA domain-containing protein</fullName>
    </recommendedName>
</protein>
<reference evidence="5" key="1">
    <citation type="submission" date="2021-02" db="EMBL/GenBank/DDBJ databases">
        <authorList>
            <person name="Nowell W R."/>
        </authorList>
    </citation>
    <scope>NUCLEOTIDE SEQUENCE</scope>
</reference>
<comment type="caution">
    <text evidence="5">The sequence shown here is derived from an EMBL/GenBank/DDBJ whole genome shotgun (WGS) entry which is preliminary data.</text>
</comment>
<dbReference type="Proteomes" id="UP000663823">
    <property type="component" value="Unassembled WGS sequence"/>
</dbReference>
<feature type="compositionally biased region" description="Basic and acidic residues" evidence="1">
    <location>
        <begin position="532"/>
        <end position="545"/>
    </location>
</feature>
<feature type="domain" description="Endonuclease GajA/Old nuclease/RecF-like AAA" evidence="2">
    <location>
        <begin position="203"/>
        <end position="276"/>
    </location>
</feature>
<dbReference type="InterPro" id="IPR051396">
    <property type="entry name" value="Bact_Antivir_Def_Nuclease"/>
</dbReference>
<dbReference type="InterPro" id="IPR027417">
    <property type="entry name" value="P-loop_NTPase"/>
</dbReference>
<proteinExistence type="predicted"/>
<dbReference type="Proteomes" id="UP000663889">
    <property type="component" value="Unassembled WGS sequence"/>
</dbReference>